<dbReference type="OrthoDB" id="9810154at2"/>
<evidence type="ECO:0000256" key="1">
    <source>
        <dbReference type="ARBA" id="ARBA00022801"/>
    </source>
</evidence>
<dbReference type="InterPro" id="IPR013078">
    <property type="entry name" value="His_Pase_superF_clade-1"/>
</dbReference>
<dbReference type="AlphaFoldDB" id="A0A022KWE7"/>
<dbReference type="EMBL" id="AORC01000004">
    <property type="protein sequence ID" value="EYT50472.1"/>
    <property type="molecule type" value="Genomic_DNA"/>
</dbReference>
<protein>
    <submittedName>
        <fullName evidence="3">Phosphohistidine phosphatase</fullName>
    </submittedName>
</protein>
<proteinExistence type="predicted"/>
<evidence type="ECO:0000313" key="3">
    <source>
        <dbReference type="EMBL" id="EYT50472.1"/>
    </source>
</evidence>
<organism evidence="3 4">
    <name type="scientific">Brachybacterium muris UCD-AY4</name>
    <dbReference type="NCBI Taxonomy" id="1249481"/>
    <lineage>
        <taxon>Bacteria</taxon>
        <taxon>Bacillati</taxon>
        <taxon>Actinomycetota</taxon>
        <taxon>Actinomycetes</taxon>
        <taxon>Micrococcales</taxon>
        <taxon>Dermabacteraceae</taxon>
        <taxon>Brachybacterium</taxon>
    </lineage>
</organism>
<gene>
    <name evidence="3" type="ORF">D641_0104195</name>
</gene>
<reference evidence="3 4" key="1">
    <citation type="journal article" date="2013" name="Genome Announc.">
        <title>Draft genome sequence of an Actinobacterium, Brachybacterium muris strain UCD-AY4.</title>
        <authorList>
            <person name="Lo J.R."/>
            <person name="Lang J.M."/>
            <person name="Darling A.E."/>
            <person name="Eisen J.A."/>
            <person name="Coil D.A."/>
        </authorList>
    </citation>
    <scope>NUCLEOTIDE SEQUENCE [LARGE SCALE GENOMIC DNA]</scope>
    <source>
        <strain evidence="3 4">UCD-AY4</strain>
    </source>
</reference>
<keyword evidence="1" id="KW-0378">Hydrolase</keyword>
<dbReference type="SUPFAM" id="SSF53254">
    <property type="entry name" value="Phosphoglycerate mutase-like"/>
    <property type="match status" value="1"/>
</dbReference>
<dbReference type="PANTHER" id="PTHR20935:SF1">
    <property type="entry name" value="SLL1549 PROTEIN"/>
    <property type="match status" value="1"/>
</dbReference>
<feature type="compositionally biased region" description="Basic and acidic residues" evidence="2">
    <location>
        <begin position="26"/>
        <end position="35"/>
    </location>
</feature>
<dbReference type="STRING" id="1249481.D641_0104195"/>
<dbReference type="HOGENOM" id="CLU_084603_2_1_11"/>
<dbReference type="Pfam" id="PF00300">
    <property type="entry name" value="His_Phos_1"/>
    <property type="match status" value="1"/>
</dbReference>
<keyword evidence="4" id="KW-1185">Reference proteome</keyword>
<dbReference type="InterPro" id="IPR029033">
    <property type="entry name" value="His_PPase_superfam"/>
</dbReference>
<sequence length="175" mass="18800">MSSSDPDSRLLLLMRHGKADSGAGQPDHERRLTDRGHSQAQLVGEYLESQNVRPTRVFVSDAARTSETWQHVLSTMHGFDGQATFHEEIYSGGTAELLDLIRSTGDQDTVVMAIGHEPTMSSLVAQLADDESDAGSVAQARIGLPTGAMGVLSGPLAHWADLDESALTLHTIVRP</sequence>
<name>A0A022KWE7_9MICO</name>
<accession>A0A022KWE7</accession>
<dbReference type="GO" id="GO:0016787">
    <property type="term" value="F:hydrolase activity"/>
    <property type="evidence" value="ECO:0007669"/>
    <property type="project" value="UniProtKB-KW"/>
</dbReference>
<dbReference type="InterPro" id="IPR051021">
    <property type="entry name" value="Mito_Ser/Thr_phosphatase"/>
</dbReference>
<dbReference type="RefSeq" id="WP_017822551.1">
    <property type="nucleotide sequence ID" value="NZ_AORC01000004.1"/>
</dbReference>
<dbReference type="Gene3D" id="3.40.50.1240">
    <property type="entry name" value="Phosphoglycerate mutase-like"/>
    <property type="match status" value="1"/>
</dbReference>
<dbReference type="SMART" id="SM00855">
    <property type="entry name" value="PGAM"/>
    <property type="match status" value="1"/>
</dbReference>
<dbReference type="PANTHER" id="PTHR20935">
    <property type="entry name" value="PHOSPHOGLYCERATE MUTASE-RELATED"/>
    <property type="match status" value="1"/>
</dbReference>
<dbReference type="Proteomes" id="UP000019754">
    <property type="component" value="Unassembled WGS sequence"/>
</dbReference>
<dbReference type="CDD" id="cd07067">
    <property type="entry name" value="HP_PGM_like"/>
    <property type="match status" value="1"/>
</dbReference>
<evidence type="ECO:0000256" key="2">
    <source>
        <dbReference type="SAM" id="MobiDB-lite"/>
    </source>
</evidence>
<comment type="caution">
    <text evidence="3">The sequence shown here is derived from an EMBL/GenBank/DDBJ whole genome shotgun (WGS) entry which is preliminary data.</text>
</comment>
<evidence type="ECO:0000313" key="4">
    <source>
        <dbReference type="Proteomes" id="UP000019754"/>
    </source>
</evidence>
<feature type="region of interest" description="Disordered" evidence="2">
    <location>
        <begin position="16"/>
        <end position="35"/>
    </location>
</feature>